<evidence type="ECO:0000256" key="6">
    <source>
        <dbReference type="ARBA" id="ARBA00023211"/>
    </source>
</evidence>
<evidence type="ECO:0000313" key="10">
    <source>
        <dbReference type="Proteomes" id="UP001368654"/>
    </source>
</evidence>
<evidence type="ECO:0000256" key="7">
    <source>
        <dbReference type="SAM" id="MobiDB-lite"/>
    </source>
</evidence>
<sequence length="255" mass="28083">MPQSKTPADSTFAALAATLGDALPRRPEDASDPTTPVAATVVMVRDSDDGPEILLIERPDRGSFAGAWVFPGGKLDSDDHRADDDAEELPARRAAARETFEETGLIVDPDSLIPLSTWDPPPGLPLRIRTWFFVAHAHQGTVTLAADEAVNSEWLRPLEMLERHSNGEVTLYPPTWITLHTLAHHPDVHSLVAATRLAGPQQFETMARLGDDGPIMLWQEDAEYHGDAAPEASRARHRITLGTLPWVYTREVNER</sequence>
<name>A0ABU8LX32_9MICO</name>
<dbReference type="PANTHER" id="PTHR12318:SF0">
    <property type="entry name" value="ACYL-COENZYME A DIPHOSPHATASE NUDT19"/>
    <property type="match status" value="1"/>
</dbReference>
<comment type="caution">
    <text evidence="9">The sequence shown here is derived from an EMBL/GenBank/DDBJ whole genome shotgun (WGS) entry which is preliminary data.</text>
</comment>
<evidence type="ECO:0000256" key="3">
    <source>
        <dbReference type="ARBA" id="ARBA00022723"/>
    </source>
</evidence>
<dbReference type="InterPro" id="IPR000086">
    <property type="entry name" value="NUDIX_hydrolase_dom"/>
</dbReference>
<keyword evidence="10" id="KW-1185">Reference proteome</keyword>
<dbReference type="CDD" id="cd18870">
    <property type="entry name" value="NUDIX_AcylCoAdiphos_Nudt19"/>
    <property type="match status" value="1"/>
</dbReference>
<dbReference type="Proteomes" id="UP001368654">
    <property type="component" value="Unassembled WGS sequence"/>
</dbReference>
<comment type="cofactor">
    <cofactor evidence="2">
        <name>Mg(2+)</name>
        <dbReference type="ChEBI" id="CHEBI:18420"/>
    </cofactor>
</comment>
<dbReference type="PANTHER" id="PTHR12318">
    <property type="entry name" value="TESTOSTERONE-REGULATED PROTEIN RP2"/>
    <property type="match status" value="1"/>
</dbReference>
<keyword evidence="6" id="KW-0464">Manganese</keyword>
<evidence type="ECO:0000256" key="1">
    <source>
        <dbReference type="ARBA" id="ARBA00001936"/>
    </source>
</evidence>
<dbReference type="Gene3D" id="3.90.79.10">
    <property type="entry name" value="Nucleoside Triphosphate Pyrophosphohydrolase"/>
    <property type="match status" value="2"/>
</dbReference>
<reference evidence="9 10" key="1">
    <citation type="submission" date="2024-02" db="EMBL/GenBank/DDBJ databases">
        <authorList>
            <person name="Saticioglu I.B."/>
        </authorList>
    </citation>
    <scope>NUCLEOTIDE SEQUENCE [LARGE SCALE GENOMIC DNA]</scope>
    <source>
        <strain evidence="9 10">Mu-86</strain>
    </source>
</reference>
<comment type="cofactor">
    <cofactor evidence="1">
        <name>Mn(2+)</name>
        <dbReference type="ChEBI" id="CHEBI:29035"/>
    </cofactor>
</comment>
<organism evidence="9 10">
    <name type="scientific">Microbacterium marmarense</name>
    <dbReference type="NCBI Taxonomy" id="3122051"/>
    <lineage>
        <taxon>Bacteria</taxon>
        <taxon>Bacillati</taxon>
        <taxon>Actinomycetota</taxon>
        <taxon>Actinomycetes</taxon>
        <taxon>Micrococcales</taxon>
        <taxon>Microbacteriaceae</taxon>
        <taxon>Microbacterium</taxon>
    </lineage>
</organism>
<accession>A0ABU8LX32</accession>
<dbReference type="EMBL" id="JBBDGL010000004">
    <property type="protein sequence ID" value="MEJ1156429.1"/>
    <property type="molecule type" value="Genomic_DNA"/>
</dbReference>
<gene>
    <name evidence="9" type="ORF">WDU96_12540</name>
</gene>
<keyword evidence="4" id="KW-0378">Hydrolase</keyword>
<dbReference type="RefSeq" id="WP_337338858.1">
    <property type="nucleotide sequence ID" value="NZ_JBBDGL010000004.1"/>
</dbReference>
<evidence type="ECO:0000256" key="4">
    <source>
        <dbReference type="ARBA" id="ARBA00022801"/>
    </source>
</evidence>
<feature type="domain" description="Nudix hydrolase" evidence="8">
    <location>
        <begin position="33"/>
        <end position="177"/>
    </location>
</feature>
<evidence type="ECO:0000256" key="5">
    <source>
        <dbReference type="ARBA" id="ARBA00022842"/>
    </source>
</evidence>
<protein>
    <submittedName>
        <fullName evidence="9">NUDIX domain-containing protein</fullName>
    </submittedName>
</protein>
<keyword evidence="5" id="KW-0460">Magnesium</keyword>
<feature type="region of interest" description="Disordered" evidence="7">
    <location>
        <begin position="18"/>
        <end position="37"/>
    </location>
</feature>
<proteinExistence type="predicted"/>
<evidence type="ECO:0000256" key="2">
    <source>
        <dbReference type="ARBA" id="ARBA00001946"/>
    </source>
</evidence>
<dbReference type="PROSITE" id="PS51462">
    <property type="entry name" value="NUDIX"/>
    <property type="match status" value="1"/>
</dbReference>
<dbReference type="Pfam" id="PF00293">
    <property type="entry name" value="NUDIX"/>
    <property type="match status" value="1"/>
</dbReference>
<dbReference type="InterPro" id="IPR039121">
    <property type="entry name" value="NUDT19"/>
</dbReference>
<evidence type="ECO:0000313" key="9">
    <source>
        <dbReference type="EMBL" id="MEJ1156429.1"/>
    </source>
</evidence>
<keyword evidence="3" id="KW-0479">Metal-binding</keyword>
<evidence type="ECO:0000259" key="8">
    <source>
        <dbReference type="PROSITE" id="PS51462"/>
    </source>
</evidence>
<dbReference type="InterPro" id="IPR015797">
    <property type="entry name" value="NUDIX_hydrolase-like_dom_sf"/>
</dbReference>
<dbReference type="SUPFAM" id="SSF55811">
    <property type="entry name" value="Nudix"/>
    <property type="match status" value="1"/>
</dbReference>